<dbReference type="AlphaFoldDB" id="S7Q229"/>
<reference evidence="2 3" key="1">
    <citation type="journal article" date="2012" name="Science">
        <title>The Paleozoic origin of enzymatic lignin decomposition reconstructed from 31 fungal genomes.</title>
        <authorList>
            <person name="Floudas D."/>
            <person name="Binder M."/>
            <person name="Riley R."/>
            <person name="Barry K."/>
            <person name="Blanchette R.A."/>
            <person name="Henrissat B."/>
            <person name="Martinez A.T."/>
            <person name="Otillar R."/>
            <person name="Spatafora J.W."/>
            <person name="Yadav J.S."/>
            <person name="Aerts A."/>
            <person name="Benoit I."/>
            <person name="Boyd A."/>
            <person name="Carlson A."/>
            <person name="Copeland A."/>
            <person name="Coutinho P.M."/>
            <person name="de Vries R.P."/>
            <person name="Ferreira P."/>
            <person name="Findley K."/>
            <person name="Foster B."/>
            <person name="Gaskell J."/>
            <person name="Glotzer D."/>
            <person name="Gorecki P."/>
            <person name="Heitman J."/>
            <person name="Hesse C."/>
            <person name="Hori C."/>
            <person name="Igarashi K."/>
            <person name="Jurgens J.A."/>
            <person name="Kallen N."/>
            <person name="Kersten P."/>
            <person name="Kohler A."/>
            <person name="Kuees U."/>
            <person name="Kumar T.K.A."/>
            <person name="Kuo A."/>
            <person name="LaButti K."/>
            <person name="Larrondo L.F."/>
            <person name="Lindquist E."/>
            <person name="Ling A."/>
            <person name="Lombard V."/>
            <person name="Lucas S."/>
            <person name="Lundell T."/>
            <person name="Martin R."/>
            <person name="McLaughlin D.J."/>
            <person name="Morgenstern I."/>
            <person name="Morin E."/>
            <person name="Murat C."/>
            <person name="Nagy L.G."/>
            <person name="Nolan M."/>
            <person name="Ohm R.A."/>
            <person name="Patyshakuliyeva A."/>
            <person name="Rokas A."/>
            <person name="Ruiz-Duenas F.J."/>
            <person name="Sabat G."/>
            <person name="Salamov A."/>
            <person name="Samejima M."/>
            <person name="Schmutz J."/>
            <person name="Slot J.C."/>
            <person name="St John F."/>
            <person name="Stenlid J."/>
            <person name="Sun H."/>
            <person name="Sun S."/>
            <person name="Syed K."/>
            <person name="Tsang A."/>
            <person name="Wiebenga A."/>
            <person name="Young D."/>
            <person name="Pisabarro A."/>
            <person name="Eastwood D.C."/>
            <person name="Martin F."/>
            <person name="Cullen D."/>
            <person name="Grigoriev I.V."/>
            <person name="Hibbett D.S."/>
        </authorList>
    </citation>
    <scope>NUCLEOTIDE SEQUENCE [LARGE SCALE GENOMIC DNA]</scope>
    <source>
        <strain evidence="2 3">ATCC 11539</strain>
    </source>
</reference>
<dbReference type="eggNOG" id="ENOG502SCBP">
    <property type="taxonomic scope" value="Eukaryota"/>
</dbReference>
<dbReference type="HOGENOM" id="CLU_655626_0_0_1"/>
<dbReference type="GeneID" id="19304265"/>
<dbReference type="KEGG" id="gtr:GLOTRDRAFT_139481"/>
<dbReference type="RefSeq" id="XP_007867421.1">
    <property type="nucleotide sequence ID" value="XM_007869230.1"/>
</dbReference>
<keyword evidence="3" id="KW-1185">Reference proteome</keyword>
<dbReference type="OrthoDB" id="2349883at2759"/>
<organism evidence="2 3">
    <name type="scientific">Gloeophyllum trabeum (strain ATCC 11539 / FP-39264 / Madison 617)</name>
    <name type="common">Brown rot fungus</name>
    <dbReference type="NCBI Taxonomy" id="670483"/>
    <lineage>
        <taxon>Eukaryota</taxon>
        <taxon>Fungi</taxon>
        <taxon>Dikarya</taxon>
        <taxon>Basidiomycota</taxon>
        <taxon>Agaricomycotina</taxon>
        <taxon>Agaricomycetes</taxon>
        <taxon>Gloeophyllales</taxon>
        <taxon>Gloeophyllaceae</taxon>
        <taxon>Gloeophyllum</taxon>
    </lineage>
</organism>
<proteinExistence type="predicted"/>
<evidence type="ECO:0000313" key="3">
    <source>
        <dbReference type="Proteomes" id="UP000030669"/>
    </source>
</evidence>
<evidence type="ECO:0000313" key="2">
    <source>
        <dbReference type="EMBL" id="EPQ54081.1"/>
    </source>
</evidence>
<dbReference type="Proteomes" id="UP000030669">
    <property type="component" value="Unassembled WGS sequence"/>
</dbReference>
<dbReference type="EMBL" id="KB469304">
    <property type="protein sequence ID" value="EPQ54081.1"/>
    <property type="molecule type" value="Genomic_DNA"/>
</dbReference>
<sequence>MFSQRSRLYASLKKVPRCCRHYSDAAPAYHPKVRVYPFRVSPDDAVRDMSIAAALPVIGHYFSSLVARWFPALGFEPIKPALLQPLYVPGWMIDAEVTGNAWVTYGEDTTQRTITAHAANSYLPGFSTEPLARICLNDPKLYSLEPVPWSPELETQYGVKPLCLPFTLSPLGLLDAIRRLSYRDATIHDHFRFDPSSVRANLLAAYPILIPVYLGRYDYDLGTEKISITVILEASHQQGRVIAENALPVLSSYIKAQMGTNILASLGLAEGGEFLVHRGDAVPFSRIELLLSPRNNTRLVSDVNTWANTLADARGSFERLARVEEVARVDMDDLRVRAYTDEETLANRKWMALGLEQTVMQDMLNKIREGDASGARILRIGMGSPIASQDGQEDGASGSRGSGMSKKVGPFVFENTPGDQFEKALEEKLDELKRRREETKPGWLQELHAKEQES</sequence>
<gene>
    <name evidence="2" type="ORF">GLOTRDRAFT_139481</name>
</gene>
<accession>S7Q229</accession>
<protein>
    <submittedName>
        <fullName evidence="2">Uncharacterized protein</fullName>
    </submittedName>
</protein>
<feature type="region of interest" description="Disordered" evidence="1">
    <location>
        <begin position="383"/>
        <end position="422"/>
    </location>
</feature>
<dbReference type="OMA" id="PVYFPAW"/>
<evidence type="ECO:0000256" key="1">
    <source>
        <dbReference type="SAM" id="MobiDB-lite"/>
    </source>
</evidence>
<name>S7Q229_GLOTA</name>